<feature type="region of interest" description="Disordered" evidence="1">
    <location>
        <begin position="301"/>
        <end position="328"/>
    </location>
</feature>
<evidence type="ECO:0000313" key="4">
    <source>
        <dbReference type="Proteomes" id="UP001201812"/>
    </source>
</evidence>
<keyword evidence="4" id="KW-1185">Reference proteome</keyword>
<evidence type="ECO:0000313" key="3">
    <source>
        <dbReference type="EMBL" id="KAI1715603.1"/>
    </source>
</evidence>
<feature type="chain" id="PRO_5042236384" evidence="2">
    <location>
        <begin position="22"/>
        <end position="340"/>
    </location>
</feature>
<evidence type="ECO:0000256" key="2">
    <source>
        <dbReference type="SAM" id="SignalP"/>
    </source>
</evidence>
<protein>
    <submittedName>
        <fullName evidence="3">Uncharacterized protein</fullName>
    </submittedName>
</protein>
<dbReference type="AlphaFoldDB" id="A0AAD4N937"/>
<dbReference type="EMBL" id="JAKKPZ010000011">
    <property type="protein sequence ID" value="KAI1715603.1"/>
    <property type="molecule type" value="Genomic_DNA"/>
</dbReference>
<dbReference type="Proteomes" id="UP001201812">
    <property type="component" value="Unassembled WGS sequence"/>
</dbReference>
<sequence>MNGRSEFVCAMFFVLINGVLALAQSGYRNETSGAAVNVTEKHRAEGWMRKEAIVEASGYSSGTSAQSAGCASNKSSPSYGSCPGRRQNKMHEANYDGNSPPSQLPSSPRPPTPSQPGAIILQPQPPAITEPQPLQPAAPPPAQLQYQRAPLSQMQSVAHIQPMYNQASASYQTSPHQSLTPIVRPAPQAYQPQLAYYTQRHAYSQQAAPQCCQPRSQSTFQQTNIQPTFQPRAPYQPQQFQQQQQEQPISYQNQASLFHTYKIATPTQHAAPPSPVSMQTGNFMSYQTLFQPAVVSQAEIPAAAPEHPSSKGGYDVPRSSHVPAKPVKYDNQVSDHYLVL</sequence>
<accession>A0AAD4N937</accession>
<gene>
    <name evidence="3" type="ORF">DdX_07924</name>
</gene>
<name>A0AAD4N937_9BILA</name>
<feature type="region of interest" description="Disordered" evidence="1">
    <location>
        <begin position="63"/>
        <end position="143"/>
    </location>
</feature>
<feature type="signal peptide" evidence="2">
    <location>
        <begin position="1"/>
        <end position="21"/>
    </location>
</feature>
<organism evidence="3 4">
    <name type="scientific">Ditylenchus destructor</name>
    <dbReference type="NCBI Taxonomy" id="166010"/>
    <lineage>
        <taxon>Eukaryota</taxon>
        <taxon>Metazoa</taxon>
        <taxon>Ecdysozoa</taxon>
        <taxon>Nematoda</taxon>
        <taxon>Chromadorea</taxon>
        <taxon>Rhabditida</taxon>
        <taxon>Tylenchina</taxon>
        <taxon>Tylenchomorpha</taxon>
        <taxon>Sphaerularioidea</taxon>
        <taxon>Anguinidae</taxon>
        <taxon>Anguininae</taxon>
        <taxon>Ditylenchus</taxon>
    </lineage>
</organism>
<comment type="caution">
    <text evidence="3">The sequence shown here is derived from an EMBL/GenBank/DDBJ whole genome shotgun (WGS) entry which is preliminary data.</text>
</comment>
<feature type="compositionally biased region" description="Polar residues" evidence="1">
    <location>
        <begin position="63"/>
        <end position="79"/>
    </location>
</feature>
<evidence type="ECO:0000256" key="1">
    <source>
        <dbReference type="SAM" id="MobiDB-lite"/>
    </source>
</evidence>
<reference evidence="3" key="1">
    <citation type="submission" date="2022-01" db="EMBL/GenBank/DDBJ databases">
        <title>Genome Sequence Resource for Two Populations of Ditylenchus destructor, the Migratory Endoparasitic Phytonematode.</title>
        <authorList>
            <person name="Zhang H."/>
            <person name="Lin R."/>
            <person name="Xie B."/>
        </authorList>
    </citation>
    <scope>NUCLEOTIDE SEQUENCE</scope>
    <source>
        <strain evidence="3">BazhouSP</strain>
    </source>
</reference>
<keyword evidence="2" id="KW-0732">Signal</keyword>
<feature type="compositionally biased region" description="Pro residues" evidence="1">
    <location>
        <begin position="123"/>
        <end position="142"/>
    </location>
</feature>
<proteinExistence type="predicted"/>